<gene>
    <name evidence="1" type="ORF">JJ685_23225</name>
</gene>
<evidence type="ECO:0000313" key="1">
    <source>
        <dbReference type="EMBL" id="MBL0394070.1"/>
    </source>
</evidence>
<reference evidence="1 2" key="1">
    <citation type="journal article" date="2017" name="Int. J. Syst. Evol. Microbiol.">
        <title>Ramlibacter monticola sp. nov., isolated from forest soil.</title>
        <authorList>
            <person name="Chaudhary D.K."/>
            <person name="Kim J."/>
        </authorList>
    </citation>
    <scope>NUCLEOTIDE SEQUENCE [LARGE SCALE GENOMIC DNA]</scope>
    <source>
        <strain evidence="1 2">KACC 19175</strain>
    </source>
</reference>
<accession>A0A936Z317</accession>
<evidence type="ECO:0000313" key="2">
    <source>
        <dbReference type="Proteomes" id="UP000599109"/>
    </source>
</evidence>
<comment type="caution">
    <text evidence="1">The sequence shown here is derived from an EMBL/GenBank/DDBJ whole genome shotgun (WGS) entry which is preliminary data.</text>
</comment>
<dbReference type="AlphaFoldDB" id="A0A936Z317"/>
<dbReference type="Proteomes" id="UP000599109">
    <property type="component" value="Unassembled WGS sequence"/>
</dbReference>
<dbReference type="EMBL" id="JAEQNE010000007">
    <property type="protein sequence ID" value="MBL0394070.1"/>
    <property type="molecule type" value="Genomic_DNA"/>
</dbReference>
<organism evidence="1 2">
    <name type="scientific">Ramlibacter monticola</name>
    <dbReference type="NCBI Taxonomy" id="1926872"/>
    <lineage>
        <taxon>Bacteria</taxon>
        <taxon>Pseudomonadati</taxon>
        <taxon>Pseudomonadota</taxon>
        <taxon>Betaproteobacteria</taxon>
        <taxon>Burkholderiales</taxon>
        <taxon>Comamonadaceae</taxon>
        <taxon>Ramlibacter</taxon>
    </lineage>
</organism>
<proteinExistence type="predicted"/>
<dbReference type="RefSeq" id="WP_201676740.1">
    <property type="nucleotide sequence ID" value="NZ_JAEQNE010000007.1"/>
</dbReference>
<keyword evidence="2" id="KW-1185">Reference proteome</keyword>
<name>A0A936Z317_9BURK</name>
<protein>
    <submittedName>
        <fullName evidence="1">Uncharacterized protein</fullName>
    </submittedName>
</protein>
<sequence>MTQLMPIPRSSKLEGLPDPVRRASRTAALREAANSVATPTRSPSSLAAAAQQVLHSLTGKRVPRLGSLRERLQQSEATWSPAELDRALHALQEASAAVDFLPPRGGAFPLAEFHRQCAAVGAAARRLATTALHFIGRHAVDASTTRMLWAELLMESRSIHKRVRHGLAWLRNMEQELALRRQAATAPVSRQALQELARRGEALQDKLHAVEDFCGAARAARSLGTQVLDHRAALCRLLQDEVRPAGLTLQHQLQAMQEVAEARPPEPAELLAAIEARHALEVAVTRAVAELHHLEALQAELDTQLAWMQQKAKPLAEARSPGS</sequence>